<keyword evidence="4" id="KW-1003">Cell membrane</keyword>
<keyword evidence="11" id="KW-0573">Peptidoglycan synthesis</keyword>
<evidence type="ECO:0000256" key="15">
    <source>
        <dbReference type="ARBA" id="ARBA00034000"/>
    </source>
</evidence>
<dbReference type="InterPro" id="IPR012338">
    <property type="entry name" value="Beta-lactam/transpept-like"/>
</dbReference>
<evidence type="ECO:0000259" key="19">
    <source>
        <dbReference type="Pfam" id="PF00912"/>
    </source>
</evidence>
<keyword evidence="10" id="KW-0133">Cell shape</keyword>
<dbReference type="SUPFAM" id="SSF53955">
    <property type="entry name" value="Lysozyme-like"/>
    <property type="match status" value="1"/>
</dbReference>
<keyword evidence="12 17" id="KW-0472">Membrane</keyword>
<evidence type="ECO:0000256" key="1">
    <source>
        <dbReference type="ARBA" id="ARBA00004236"/>
    </source>
</evidence>
<keyword evidence="8" id="KW-0808">Transferase</keyword>
<comment type="similarity">
    <text evidence="3">In the N-terminal section; belongs to the glycosyltransferase 51 family.</text>
</comment>
<dbReference type="PANTHER" id="PTHR32282:SF11">
    <property type="entry name" value="PENICILLIN-BINDING PROTEIN 1B"/>
    <property type="match status" value="1"/>
</dbReference>
<comment type="subcellular location">
    <subcellularLocation>
        <location evidence="1">Cell membrane</location>
    </subcellularLocation>
</comment>
<evidence type="ECO:0000256" key="4">
    <source>
        <dbReference type="ARBA" id="ARBA00022475"/>
    </source>
</evidence>
<comment type="catalytic activity">
    <reaction evidence="16">
        <text>[GlcNAc-(1-&gt;4)-Mur2Ac(oyl-L-Ala-gamma-D-Glu-L-Lys-D-Ala-D-Ala)](n)-di-trans,octa-cis-undecaprenyl diphosphate + beta-D-GlcNAc-(1-&gt;4)-Mur2Ac(oyl-L-Ala-gamma-D-Glu-L-Lys-D-Ala-D-Ala)-di-trans,octa-cis-undecaprenyl diphosphate = [GlcNAc-(1-&gt;4)-Mur2Ac(oyl-L-Ala-gamma-D-Glu-L-Lys-D-Ala-D-Ala)](n+1)-di-trans,octa-cis-undecaprenyl diphosphate + di-trans,octa-cis-undecaprenyl diphosphate + H(+)</text>
        <dbReference type="Rhea" id="RHEA:23708"/>
        <dbReference type="Rhea" id="RHEA-COMP:9602"/>
        <dbReference type="Rhea" id="RHEA-COMP:9603"/>
        <dbReference type="ChEBI" id="CHEBI:15378"/>
        <dbReference type="ChEBI" id="CHEBI:58405"/>
        <dbReference type="ChEBI" id="CHEBI:60033"/>
        <dbReference type="ChEBI" id="CHEBI:78435"/>
        <dbReference type="EC" id="2.4.99.28"/>
    </reaction>
</comment>
<dbReference type="SUPFAM" id="SSF56601">
    <property type="entry name" value="beta-lactamase/transpeptidase-like"/>
    <property type="match status" value="1"/>
</dbReference>
<dbReference type="EMBL" id="PEWZ01000049">
    <property type="protein sequence ID" value="PIU35924.1"/>
    <property type="molecule type" value="Genomic_DNA"/>
</dbReference>
<dbReference type="Pfam" id="PF00905">
    <property type="entry name" value="Transpeptidase"/>
    <property type="match status" value="1"/>
</dbReference>
<feature type="transmembrane region" description="Helical" evidence="17">
    <location>
        <begin position="16"/>
        <end position="34"/>
    </location>
</feature>
<dbReference type="GO" id="GO:0009252">
    <property type="term" value="P:peptidoglycan biosynthetic process"/>
    <property type="evidence" value="ECO:0007669"/>
    <property type="project" value="UniProtKB-KW"/>
</dbReference>
<evidence type="ECO:0000256" key="5">
    <source>
        <dbReference type="ARBA" id="ARBA00022645"/>
    </source>
</evidence>
<dbReference type="AlphaFoldDB" id="A0A2M6YRU0"/>
<comment type="similarity">
    <text evidence="2">In the C-terminal section; belongs to the transpeptidase family.</text>
</comment>
<dbReference type="Pfam" id="PF00912">
    <property type="entry name" value="Transgly"/>
    <property type="match status" value="1"/>
</dbReference>
<dbReference type="Gene3D" id="3.40.710.10">
    <property type="entry name" value="DD-peptidase/beta-lactamase superfamily"/>
    <property type="match status" value="1"/>
</dbReference>
<dbReference type="GO" id="GO:0008658">
    <property type="term" value="F:penicillin binding"/>
    <property type="evidence" value="ECO:0007669"/>
    <property type="project" value="InterPro"/>
</dbReference>
<dbReference type="InterPro" id="IPR001460">
    <property type="entry name" value="PCN-bd_Tpept"/>
</dbReference>
<proteinExistence type="inferred from homology"/>
<evidence type="ECO:0000256" key="14">
    <source>
        <dbReference type="ARBA" id="ARBA00023316"/>
    </source>
</evidence>
<dbReference type="InterPro" id="IPR050396">
    <property type="entry name" value="Glycosyltr_51/Transpeptidase"/>
</dbReference>
<name>A0A2M6YRU0_9BACT</name>
<evidence type="ECO:0000256" key="13">
    <source>
        <dbReference type="ARBA" id="ARBA00023268"/>
    </source>
</evidence>
<dbReference type="InterPro" id="IPR023346">
    <property type="entry name" value="Lysozyme-like_dom_sf"/>
</dbReference>
<evidence type="ECO:0000256" key="17">
    <source>
        <dbReference type="SAM" id="Phobius"/>
    </source>
</evidence>
<dbReference type="GO" id="GO:0006508">
    <property type="term" value="P:proteolysis"/>
    <property type="evidence" value="ECO:0007669"/>
    <property type="project" value="UniProtKB-KW"/>
</dbReference>
<dbReference type="GO" id="GO:0071555">
    <property type="term" value="P:cell wall organization"/>
    <property type="evidence" value="ECO:0007669"/>
    <property type="project" value="UniProtKB-KW"/>
</dbReference>
<dbReference type="GO" id="GO:0008955">
    <property type="term" value="F:peptidoglycan glycosyltransferase activity"/>
    <property type="evidence" value="ECO:0007669"/>
    <property type="project" value="UniProtKB-EC"/>
</dbReference>
<dbReference type="FunFam" id="1.10.3810.10:FF:000001">
    <property type="entry name" value="Penicillin-binding protein 1A"/>
    <property type="match status" value="1"/>
</dbReference>
<protein>
    <submittedName>
        <fullName evidence="20">Penicillin-binding protein</fullName>
    </submittedName>
</protein>
<evidence type="ECO:0000256" key="12">
    <source>
        <dbReference type="ARBA" id="ARBA00023136"/>
    </source>
</evidence>
<sequence length="775" mass="86398">MRKRTGNAVWRRDKGENFFGTLFVILTLIGKPLYYTLLFILYGLIFIAQATNLFIVSVTKKISLPKLRIKFPKIKIHFPQINPPRLRRKKVKILYPIKYPAKLSIPGSFIGLLLGILLSLATYYLILTTFFRDLPSPQKLSRQEQSLTTKIFDRNGNLLYKIYQEQNRTSVKLSELPLSVKQATIAVEDKDFYHHRGISWRGIIRAVYLYLFMGKKTGGSTITQQLVKNTLLNSEKTWRRKVKEAVLAILVEKKYTKDQILEMYLNQVGYGGAAYGIEEASQKYFGKPAKDLGLAEAALLAGLTASPTRYSPFSTRPEAAKERQKIVLERMLEDGYISKNEMVAAGSQELKFAPQEINIKAPHFVMYVKELLVQKYGEKLVENGGLEITTSLDLEIQEIAQKAVAEEIKHLGDLHITNGATLITNPKTGEILAMVGSKDYFAKDIQGNFNVTTSLRQPGSSIKPINYSIALENSFTPATLLDDSPITYQVPGQPPYSPINYDRRFHGQVPLRIALGSSYNVPAVKVLATFGVLRMIQRGKEMGITSWDDPSRYGLSLTLGGGEVKMIDMAVVYGTLSNNGIRVDLNPILEIRDSQGKVLEKNLSGTQIPVLNPGVAFLLTNILADNEARTPAFGPNSQLYIPSRPIAVKTGTTQNLRDNWTIGYSPSRLVAVWVGNNDNSPMSYVASGVTGASPIWRKIMDKILENQPVENFSKPEEVKEVEICTLTGTLACTGCPIIKKEYFLTGTEPAFACSPEKIKEILEKKPSPTSSPQIL</sequence>
<comment type="catalytic activity">
    <reaction evidence="15">
        <text>Preferential cleavage: (Ac)2-L-Lys-D-Ala-|-D-Ala. Also transpeptidation of peptidyl-alanyl moieties that are N-acyl substituents of D-alanine.</text>
        <dbReference type="EC" id="3.4.16.4"/>
    </reaction>
</comment>
<accession>A0A2M6YRU0</accession>
<dbReference type="InterPro" id="IPR036950">
    <property type="entry name" value="PBP_transglycosylase"/>
</dbReference>
<dbReference type="GO" id="GO:0005886">
    <property type="term" value="C:plasma membrane"/>
    <property type="evidence" value="ECO:0007669"/>
    <property type="project" value="UniProtKB-SubCell"/>
</dbReference>
<evidence type="ECO:0000256" key="7">
    <source>
        <dbReference type="ARBA" id="ARBA00022676"/>
    </source>
</evidence>
<dbReference type="NCBIfam" id="TIGR02074">
    <property type="entry name" value="PBP_1a_fam"/>
    <property type="match status" value="1"/>
</dbReference>
<keyword evidence="17" id="KW-1133">Transmembrane helix</keyword>
<keyword evidence="13" id="KW-0511">Multifunctional enzyme</keyword>
<keyword evidence="9" id="KW-0378">Hydrolase</keyword>
<reference evidence="21" key="1">
    <citation type="submission" date="2017-09" db="EMBL/GenBank/DDBJ databases">
        <title>Depth-based differentiation of microbial function through sediment-hosted aquifers and enrichment of novel symbionts in the deep terrestrial subsurface.</title>
        <authorList>
            <person name="Probst A.J."/>
            <person name="Ladd B."/>
            <person name="Jarett J.K."/>
            <person name="Geller-Mcgrath D.E."/>
            <person name="Sieber C.M.K."/>
            <person name="Emerson J.B."/>
            <person name="Anantharaman K."/>
            <person name="Thomas B.C."/>
            <person name="Malmstrom R."/>
            <person name="Stieglmeier M."/>
            <person name="Klingl A."/>
            <person name="Woyke T."/>
            <person name="Ryan C.M."/>
            <person name="Banfield J.F."/>
        </authorList>
    </citation>
    <scope>NUCLEOTIDE SEQUENCE [LARGE SCALE GENOMIC DNA]</scope>
</reference>
<feature type="domain" description="Penicillin-binding protein transpeptidase" evidence="18">
    <location>
        <begin position="419"/>
        <end position="700"/>
    </location>
</feature>
<feature type="domain" description="Glycosyl transferase family 51" evidence="19">
    <location>
        <begin position="156"/>
        <end position="331"/>
    </location>
</feature>
<feature type="transmembrane region" description="Helical" evidence="17">
    <location>
        <begin position="109"/>
        <end position="131"/>
    </location>
</feature>
<evidence type="ECO:0000259" key="18">
    <source>
        <dbReference type="Pfam" id="PF00905"/>
    </source>
</evidence>
<evidence type="ECO:0000256" key="10">
    <source>
        <dbReference type="ARBA" id="ARBA00022960"/>
    </source>
</evidence>
<dbReference type="InterPro" id="IPR001264">
    <property type="entry name" value="Glyco_trans_51"/>
</dbReference>
<keyword evidence="5" id="KW-0121">Carboxypeptidase</keyword>
<dbReference type="GO" id="GO:0030288">
    <property type="term" value="C:outer membrane-bounded periplasmic space"/>
    <property type="evidence" value="ECO:0007669"/>
    <property type="project" value="TreeGrafter"/>
</dbReference>
<keyword evidence="6" id="KW-0645">Protease</keyword>
<dbReference type="Gene3D" id="1.10.3810.10">
    <property type="entry name" value="Biosynthetic peptidoglycan transglycosylase-like"/>
    <property type="match status" value="1"/>
</dbReference>
<dbReference type="GO" id="GO:0008360">
    <property type="term" value="P:regulation of cell shape"/>
    <property type="evidence" value="ECO:0007669"/>
    <property type="project" value="UniProtKB-KW"/>
</dbReference>
<dbReference type="Proteomes" id="UP000229502">
    <property type="component" value="Unassembled WGS sequence"/>
</dbReference>
<evidence type="ECO:0000256" key="11">
    <source>
        <dbReference type="ARBA" id="ARBA00022984"/>
    </source>
</evidence>
<evidence type="ECO:0000313" key="20">
    <source>
        <dbReference type="EMBL" id="PIU35924.1"/>
    </source>
</evidence>
<evidence type="ECO:0000256" key="16">
    <source>
        <dbReference type="ARBA" id="ARBA00049902"/>
    </source>
</evidence>
<gene>
    <name evidence="20" type="ORF">COT03_00925</name>
</gene>
<evidence type="ECO:0000313" key="21">
    <source>
        <dbReference type="Proteomes" id="UP000229502"/>
    </source>
</evidence>
<keyword evidence="17" id="KW-0812">Transmembrane</keyword>
<evidence type="ECO:0000256" key="2">
    <source>
        <dbReference type="ARBA" id="ARBA00007090"/>
    </source>
</evidence>
<organism evidence="20 21">
    <name type="scientific">Candidatus Shapirobacteria bacterium CG07_land_8_20_14_0_80_39_18</name>
    <dbReference type="NCBI Taxonomy" id="1974882"/>
    <lineage>
        <taxon>Bacteria</taxon>
        <taxon>Candidatus Shapironibacteriota</taxon>
    </lineage>
</organism>
<feature type="transmembrane region" description="Helical" evidence="17">
    <location>
        <begin position="40"/>
        <end position="59"/>
    </location>
</feature>
<evidence type="ECO:0000256" key="3">
    <source>
        <dbReference type="ARBA" id="ARBA00007739"/>
    </source>
</evidence>
<comment type="caution">
    <text evidence="20">The sequence shown here is derived from an EMBL/GenBank/DDBJ whole genome shotgun (WGS) entry which is preliminary data.</text>
</comment>
<keyword evidence="14" id="KW-0961">Cell wall biogenesis/degradation</keyword>
<dbReference type="PANTHER" id="PTHR32282">
    <property type="entry name" value="BINDING PROTEIN TRANSPEPTIDASE, PUTATIVE-RELATED"/>
    <property type="match status" value="1"/>
</dbReference>
<evidence type="ECO:0000256" key="8">
    <source>
        <dbReference type="ARBA" id="ARBA00022679"/>
    </source>
</evidence>
<evidence type="ECO:0000256" key="9">
    <source>
        <dbReference type="ARBA" id="ARBA00022801"/>
    </source>
</evidence>
<evidence type="ECO:0000256" key="6">
    <source>
        <dbReference type="ARBA" id="ARBA00022670"/>
    </source>
</evidence>
<keyword evidence="7" id="KW-0328">Glycosyltransferase</keyword>
<dbReference type="GO" id="GO:0009002">
    <property type="term" value="F:serine-type D-Ala-D-Ala carboxypeptidase activity"/>
    <property type="evidence" value="ECO:0007669"/>
    <property type="project" value="UniProtKB-EC"/>
</dbReference>